<proteinExistence type="predicted"/>
<name>A0A1E5HC65_9ENTE</name>
<dbReference type="STRING" id="1131292.BCR24_14815"/>
<evidence type="ECO:0000313" key="1">
    <source>
        <dbReference type="EMBL" id="OEG22549.1"/>
    </source>
</evidence>
<comment type="caution">
    <text evidence="1">The sequence shown here is derived from an EMBL/GenBank/DDBJ whole genome shotgun (WGS) entry which is preliminary data.</text>
</comment>
<evidence type="ECO:0000313" key="2">
    <source>
        <dbReference type="Proteomes" id="UP000094469"/>
    </source>
</evidence>
<dbReference type="Proteomes" id="UP000094469">
    <property type="component" value="Unassembled WGS sequence"/>
</dbReference>
<protein>
    <submittedName>
        <fullName evidence="1">Uncharacterized protein</fullName>
    </submittedName>
</protein>
<organism evidence="1 2">
    <name type="scientific">Enterococcus ureilyticus</name>
    <dbReference type="NCBI Taxonomy" id="1131292"/>
    <lineage>
        <taxon>Bacteria</taxon>
        <taxon>Bacillati</taxon>
        <taxon>Bacillota</taxon>
        <taxon>Bacilli</taxon>
        <taxon>Lactobacillales</taxon>
        <taxon>Enterococcaceae</taxon>
        <taxon>Enterococcus</taxon>
    </lineage>
</organism>
<sequence>MIINDIKEKYPFDKIIDELGEPDKMEKDGNELIVLKWEDNSEKEYIYLSIELDDNKIIR</sequence>
<keyword evidence="2" id="KW-1185">Reference proteome</keyword>
<dbReference type="AlphaFoldDB" id="A0A1E5HC65"/>
<reference evidence="2" key="1">
    <citation type="submission" date="2016-09" db="EMBL/GenBank/DDBJ databases">
        <authorList>
            <person name="Gulvik C.A."/>
        </authorList>
    </citation>
    <scope>NUCLEOTIDE SEQUENCE [LARGE SCALE GENOMIC DNA]</scope>
    <source>
        <strain evidence="2">LMG 26676</strain>
    </source>
</reference>
<dbReference type="EMBL" id="MIKC01000013">
    <property type="protein sequence ID" value="OEG22549.1"/>
    <property type="molecule type" value="Genomic_DNA"/>
</dbReference>
<gene>
    <name evidence="1" type="ORF">BCR24_14815</name>
</gene>
<dbReference type="OrthoDB" id="2183816at2"/>
<dbReference type="RefSeq" id="WP_069640015.1">
    <property type="nucleotide sequence ID" value="NZ_JAFBEZ010000023.1"/>
</dbReference>
<accession>A0A1E5HC65</accession>